<dbReference type="Pfam" id="PF11692">
    <property type="entry name" value="DUF3289"/>
    <property type="match status" value="1"/>
</dbReference>
<evidence type="ECO:0000313" key="1">
    <source>
        <dbReference type="EMBL" id="MFC6376710.1"/>
    </source>
</evidence>
<dbReference type="RefSeq" id="WP_385945752.1">
    <property type="nucleotide sequence ID" value="NZ_JBHSUB010000002.1"/>
</dbReference>
<keyword evidence="2" id="KW-1185">Reference proteome</keyword>
<dbReference type="NCBIfam" id="TIGR03034">
    <property type="entry name" value="YPO3983 family protein"/>
    <property type="match status" value="1"/>
</dbReference>
<sequence>MINALQLPCTLFRTQKRRDDYSASDMRCGELTETQLRTYYGLEYISDQVDPWTLTRRSSMDRPQSMFCCHLRGPGKKITRQQCAAILFDEFRFLSRQFSFYGPYRHLIEKMITHMQTGNGTPFRDIALDRALKEQIIRDTSSNNSSRLLLNKSFKYNINWVHNIFPNELKNELTKSIAFSKLPKFDRFQDNFNGMGITVHDTWATDITLRSLQIHNDRYRAIVHYRVQDHFGLDSDDILKTQFSQFHFFRIWFVLQHYMQFGFRPFMTNMEATVEINGGRSESQS</sequence>
<evidence type="ECO:0000313" key="2">
    <source>
        <dbReference type="Proteomes" id="UP001596230"/>
    </source>
</evidence>
<comment type="caution">
    <text evidence="1">The sequence shown here is derived from an EMBL/GenBank/DDBJ whole genome shotgun (WGS) entry which is preliminary data.</text>
</comment>
<gene>
    <name evidence="1" type="ORF">ACFP9W_01035</name>
</gene>
<name>A0ABW1VVJ1_9GAMM</name>
<organism evidence="1 2">
    <name type="scientific">Tatumella terrea</name>
    <dbReference type="NCBI Taxonomy" id="419007"/>
    <lineage>
        <taxon>Bacteria</taxon>
        <taxon>Pseudomonadati</taxon>
        <taxon>Pseudomonadota</taxon>
        <taxon>Gammaproteobacteria</taxon>
        <taxon>Enterobacterales</taxon>
        <taxon>Erwiniaceae</taxon>
        <taxon>Tatumella</taxon>
    </lineage>
</organism>
<dbReference type="Proteomes" id="UP001596230">
    <property type="component" value="Unassembled WGS sequence"/>
</dbReference>
<protein>
    <submittedName>
        <fullName evidence="1">YPO3983 family protein</fullName>
    </submittedName>
</protein>
<dbReference type="EMBL" id="JBHSUB010000002">
    <property type="protein sequence ID" value="MFC6376710.1"/>
    <property type="molecule type" value="Genomic_DNA"/>
</dbReference>
<accession>A0ABW1VVJ1</accession>
<reference evidence="2" key="1">
    <citation type="journal article" date="2019" name="Int. J. Syst. Evol. Microbiol.">
        <title>The Global Catalogue of Microorganisms (GCM) 10K type strain sequencing project: providing services to taxonomists for standard genome sequencing and annotation.</title>
        <authorList>
            <consortium name="The Broad Institute Genomics Platform"/>
            <consortium name="The Broad Institute Genome Sequencing Center for Infectious Disease"/>
            <person name="Wu L."/>
            <person name="Ma J."/>
        </authorList>
    </citation>
    <scope>NUCLEOTIDE SEQUENCE [LARGE SCALE GENOMIC DNA]</scope>
    <source>
        <strain evidence="2">CGMCC 1.18518</strain>
    </source>
</reference>
<proteinExistence type="predicted"/>
<dbReference type="InterPro" id="IPR017483">
    <property type="entry name" value="CHP03034"/>
</dbReference>